<evidence type="ECO:0000313" key="3">
    <source>
        <dbReference type="Proteomes" id="UP000712157"/>
    </source>
</evidence>
<dbReference type="EMBL" id="JAHQCW010000042">
    <property type="protein sequence ID" value="MBU9738799.1"/>
    <property type="molecule type" value="Genomic_DNA"/>
</dbReference>
<keyword evidence="1" id="KW-0812">Transmembrane</keyword>
<comment type="caution">
    <text evidence="2">The sequence shown here is derived from an EMBL/GenBank/DDBJ whole genome shotgun (WGS) entry which is preliminary data.</text>
</comment>
<dbReference type="Proteomes" id="UP000712157">
    <property type="component" value="Unassembled WGS sequence"/>
</dbReference>
<dbReference type="Pfam" id="PF09527">
    <property type="entry name" value="ATPase_gene1"/>
    <property type="match status" value="1"/>
</dbReference>
<feature type="transmembrane region" description="Helical" evidence="1">
    <location>
        <begin position="60"/>
        <end position="80"/>
    </location>
</feature>
<protein>
    <submittedName>
        <fullName evidence="2">AtpZ/AtpI family protein</fullName>
    </submittedName>
</protein>
<keyword evidence="1" id="KW-0472">Membrane</keyword>
<feature type="transmembrane region" description="Helical" evidence="1">
    <location>
        <begin position="21"/>
        <end position="48"/>
    </location>
</feature>
<keyword evidence="1" id="KW-1133">Transmembrane helix</keyword>
<keyword evidence="3" id="KW-1185">Reference proteome</keyword>
<proteinExistence type="predicted"/>
<name>A0A949NGF1_9FIRM</name>
<sequence>MSILSNEERSKHVKKSKRSVWKAFAMITQFTINMLVPIFLCGFLGIWIHRTFGIPAEIPLFFLGALAGFRNVYIMAKSVYEDDKGAKKK</sequence>
<evidence type="ECO:0000313" key="2">
    <source>
        <dbReference type="EMBL" id="MBU9738799.1"/>
    </source>
</evidence>
<dbReference type="AlphaFoldDB" id="A0A949NGF1"/>
<evidence type="ECO:0000256" key="1">
    <source>
        <dbReference type="SAM" id="Phobius"/>
    </source>
</evidence>
<organism evidence="2 3">
    <name type="scientific">Diplocloster agilis</name>
    <dbReference type="NCBI Taxonomy" id="2850323"/>
    <lineage>
        <taxon>Bacteria</taxon>
        <taxon>Bacillati</taxon>
        <taxon>Bacillota</taxon>
        <taxon>Clostridia</taxon>
        <taxon>Lachnospirales</taxon>
        <taxon>Lachnospiraceae</taxon>
        <taxon>Diplocloster</taxon>
    </lineage>
</organism>
<gene>
    <name evidence="2" type="ORF">KTH89_19850</name>
</gene>
<reference evidence="2" key="1">
    <citation type="submission" date="2021-06" db="EMBL/GenBank/DDBJ databases">
        <title>Description of novel taxa of the family Lachnospiraceae.</title>
        <authorList>
            <person name="Chaplin A.V."/>
            <person name="Sokolova S.R."/>
            <person name="Pikina A.P."/>
            <person name="Korzhanova M."/>
            <person name="Belova V."/>
            <person name="Korostin D."/>
            <person name="Efimov B.A."/>
        </authorList>
    </citation>
    <scope>NUCLEOTIDE SEQUENCE</scope>
    <source>
        <strain evidence="2">ASD5720</strain>
    </source>
</reference>
<dbReference type="InterPro" id="IPR032820">
    <property type="entry name" value="ATPase_put"/>
</dbReference>
<accession>A0A949NGF1</accession>